<protein>
    <submittedName>
        <fullName evidence="2">Uncharacterized protein</fullName>
    </submittedName>
</protein>
<name>A0A382DXW6_9ZZZZ</name>
<evidence type="ECO:0000313" key="2">
    <source>
        <dbReference type="EMBL" id="SVB42561.1"/>
    </source>
</evidence>
<accession>A0A382DXW6</accession>
<evidence type="ECO:0000256" key="1">
    <source>
        <dbReference type="SAM" id="MobiDB-lite"/>
    </source>
</evidence>
<proteinExistence type="predicted"/>
<feature type="compositionally biased region" description="Polar residues" evidence="1">
    <location>
        <begin position="1"/>
        <end position="15"/>
    </location>
</feature>
<feature type="non-terminal residue" evidence="2">
    <location>
        <position position="1"/>
    </location>
</feature>
<dbReference type="EMBL" id="UINC01041378">
    <property type="protein sequence ID" value="SVB42561.1"/>
    <property type="molecule type" value="Genomic_DNA"/>
</dbReference>
<reference evidence="2" key="1">
    <citation type="submission" date="2018-05" db="EMBL/GenBank/DDBJ databases">
        <authorList>
            <person name="Lanie J.A."/>
            <person name="Ng W.-L."/>
            <person name="Kazmierczak K.M."/>
            <person name="Andrzejewski T.M."/>
            <person name="Davidsen T.M."/>
            <person name="Wayne K.J."/>
            <person name="Tettelin H."/>
            <person name="Glass J.I."/>
            <person name="Rusch D."/>
            <person name="Podicherti R."/>
            <person name="Tsui H.-C.T."/>
            <person name="Winkler M.E."/>
        </authorList>
    </citation>
    <scope>NUCLEOTIDE SEQUENCE</scope>
</reference>
<feature type="non-terminal residue" evidence="2">
    <location>
        <position position="534"/>
    </location>
</feature>
<organism evidence="2">
    <name type="scientific">marine metagenome</name>
    <dbReference type="NCBI Taxonomy" id="408172"/>
    <lineage>
        <taxon>unclassified sequences</taxon>
        <taxon>metagenomes</taxon>
        <taxon>ecological metagenomes</taxon>
    </lineage>
</organism>
<gene>
    <name evidence="2" type="ORF">METZ01_LOCUS195415</name>
</gene>
<dbReference type="AlphaFoldDB" id="A0A382DXW6"/>
<feature type="region of interest" description="Disordered" evidence="1">
    <location>
        <begin position="1"/>
        <end position="36"/>
    </location>
</feature>
<sequence length="534" mass="57100">MSKNVSSPVASSTYGSFIGPSGKVTKIKGVDPKSEQGKVIQAQYDRQRMTQALNKSKQNMTAAMRGAKTAQEANQIRAKFISANPYLTSAGSLREHNKRIDKAVQTGFTNLGPKGNPLSVTTPRTYLYDSKGQQVGSTTGGSVKTKSDFFETQKQTKATTDFFGVSTKTVKPEKPVYDMTLPVGDSYKNFLAMPSMSLKSQPDDSQFLSESQKAFGFLPSPSEIKGTDPFSELGQGALKGSSNIMASFWNIGETVRGTVTGTEIKPVGYYGTPITRAELTFFGVAEKGIGSATGGDAYSWEKAGADTQKGLSGAGKEFQTDFFGSVGSLVEAGPYLIGGGISKGIQTGAKLGTNFFGKTATTTSKALAKSDDIMGSGGVKVSKTDYFSGFFRDTKRGLGVGTTKKAKVTKAQFKKDSLDLGRGLGMKGTGKQATTGFFGKTTPKKLTKKAYDDSLGKNFFTSGKGQQLIQVVKTKQIAKTKQLTKTKQVPKVKTTTAQNFFGKVKTVPKLKVKTKTKVKSKIKQKAGLAFFPMY</sequence>